<dbReference type="InterPro" id="IPR007604">
    <property type="entry name" value="CP2"/>
</dbReference>
<evidence type="ECO:0000313" key="3">
    <source>
        <dbReference type="EMBL" id="OQE13671.1"/>
    </source>
</evidence>
<dbReference type="STRING" id="303698.A0A1V6SI03"/>
<dbReference type="GO" id="GO:0005634">
    <property type="term" value="C:nucleus"/>
    <property type="evidence" value="ECO:0007669"/>
    <property type="project" value="TreeGrafter"/>
</dbReference>
<feature type="domain" description="Grh/CP2 DB" evidence="2">
    <location>
        <begin position="37"/>
        <end position="201"/>
    </location>
</feature>
<dbReference type="PROSITE" id="PS51968">
    <property type="entry name" value="GRH_CP2_DB"/>
    <property type="match status" value="1"/>
</dbReference>
<dbReference type="InterPro" id="IPR040167">
    <property type="entry name" value="TF_CP2-like"/>
</dbReference>
<feature type="compositionally biased region" description="Polar residues" evidence="1">
    <location>
        <begin position="1"/>
        <end position="20"/>
    </location>
</feature>
<dbReference type="GO" id="GO:0001228">
    <property type="term" value="F:DNA-binding transcription activator activity, RNA polymerase II-specific"/>
    <property type="evidence" value="ECO:0007669"/>
    <property type="project" value="TreeGrafter"/>
</dbReference>
<dbReference type="Pfam" id="PF04516">
    <property type="entry name" value="CP2"/>
    <property type="match status" value="1"/>
</dbReference>
<organism evidence="3 4">
    <name type="scientific">Penicillium steckii</name>
    <dbReference type="NCBI Taxonomy" id="303698"/>
    <lineage>
        <taxon>Eukaryota</taxon>
        <taxon>Fungi</taxon>
        <taxon>Dikarya</taxon>
        <taxon>Ascomycota</taxon>
        <taxon>Pezizomycotina</taxon>
        <taxon>Eurotiomycetes</taxon>
        <taxon>Eurotiomycetidae</taxon>
        <taxon>Eurotiales</taxon>
        <taxon>Aspergillaceae</taxon>
        <taxon>Penicillium</taxon>
    </lineage>
</organism>
<evidence type="ECO:0000313" key="4">
    <source>
        <dbReference type="Proteomes" id="UP000191285"/>
    </source>
</evidence>
<sequence>MESAAQSSNADQPSSNQLPWSTVGKGIKDSLLTRSQSIKFRYHTILRAATAMINSPQDVPVSYLNKDQVYQLTVEDTDPTKMDTGSYKYQTFIRISFDEDQERSDPTAFWQLWKTGRASNEFQDSDEEPKAVAYAGQNKATMQAEKQSLDGFSVIWTRDPEQYLRAAVKAPRFFPGDYTAAVLINGGPGGRLYLRYPYARI</sequence>
<dbReference type="AlphaFoldDB" id="A0A1V6SI03"/>
<evidence type="ECO:0000259" key="2">
    <source>
        <dbReference type="PROSITE" id="PS51968"/>
    </source>
</evidence>
<dbReference type="OrthoDB" id="7680836at2759"/>
<name>A0A1V6SI03_9EURO</name>
<dbReference type="GO" id="GO:0000978">
    <property type="term" value="F:RNA polymerase II cis-regulatory region sequence-specific DNA binding"/>
    <property type="evidence" value="ECO:0007669"/>
    <property type="project" value="TreeGrafter"/>
</dbReference>
<accession>A0A1V6SI03</accession>
<reference evidence="4" key="1">
    <citation type="journal article" date="2017" name="Nat. Microbiol.">
        <title>Global analysis of biosynthetic gene clusters reveals vast potential of secondary metabolite production in Penicillium species.</title>
        <authorList>
            <person name="Nielsen J.C."/>
            <person name="Grijseels S."/>
            <person name="Prigent S."/>
            <person name="Ji B."/>
            <person name="Dainat J."/>
            <person name="Nielsen K.F."/>
            <person name="Frisvad J.C."/>
            <person name="Workman M."/>
            <person name="Nielsen J."/>
        </authorList>
    </citation>
    <scope>NUCLEOTIDE SEQUENCE [LARGE SCALE GENOMIC DNA]</scope>
    <source>
        <strain evidence="4">IBT 24891</strain>
    </source>
</reference>
<comment type="caution">
    <text evidence="3">The sequence shown here is derived from an EMBL/GenBank/DDBJ whole genome shotgun (WGS) entry which is preliminary data.</text>
</comment>
<proteinExistence type="predicted"/>
<feature type="region of interest" description="Disordered" evidence="1">
    <location>
        <begin position="1"/>
        <end position="21"/>
    </location>
</feature>
<dbReference type="Proteomes" id="UP000191285">
    <property type="component" value="Unassembled WGS sequence"/>
</dbReference>
<gene>
    <name evidence="3" type="ORF">PENSTE_c049G09320</name>
</gene>
<dbReference type="EMBL" id="MLKD01000049">
    <property type="protein sequence ID" value="OQE13671.1"/>
    <property type="molecule type" value="Genomic_DNA"/>
</dbReference>
<dbReference type="PANTHER" id="PTHR11037:SF20">
    <property type="entry name" value="PROTEIN GRAINYHEAD"/>
    <property type="match status" value="1"/>
</dbReference>
<dbReference type="PANTHER" id="PTHR11037">
    <property type="entry name" value="TRANSCRIPTION FACTOR CP2"/>
    <property type="match status" value="1"/>
</dbReference>
<protein>
    <recommendedName>
        <fullName evidence="2">Grh/CP2 DB domain-containing protein</fullName>
    </recommendedName>
</protein>
<evidence type="ECO:0000256" key="1">
    <source>
        <dbReference type="SAM" id="MobiDB-lite"/>
    </source>
</evidence>
<keyword evidence="4" id="KW-1185">Reference proteome</keyword>